<comment type="caution">
    <text evidence="3">The sequence shown here is derived from an EMBL/GenBank/DDBJ whole genome shotgun (WGS) entry which is preliminary data.</text>
</comment>
<feature type="chain" id="PRO_5004808729" description="CcmD family protein" evidence="2">
    <location>
        <begin position="21"/>
        <end position="113"/>
    </location>
</feature>
<dbReference type="Proteomes" id="UP000018857">
    <property type="component" value="Unassembled WGS sequence"/>
</dbReference>
<keyword evidence="1" id="KW-0472">Membrane</keyword>
<evidence type="ECO:0000256" key="1">
    <source>
        <dbReference type="SAM" id="Phobius"/>
    </source>
</evidence>
<keyword evidence="1" id="KW-0812">Transmembrane</keyword>
<dbReference type="OrthoDB" id="6106521at2"/>
<keyword evidence="2" id="KW-0732">Signal</keyword>
<dbReference type="STRING" id="1208321.D104_07835"/>
<proteinExistence type="predicted"/>
<evidence type="ECO:0000256" key="2">
    <source>
        <dbReference type="SAM" id="SignalP"/>
    </source>
</evidence>
<keyword evidence="1" id="KW-1133">Transmembrane helix</keyword>
<accession>W1RUE6</accession>
<protein>
    <recommendedName>
        <fullName evidence="5">CcmD family protein</fullName>
    </recommendedName>
</protein>
<evidence type="ECO:0000313" key="4">
    <source>
        <dbReference type="Proteomes" id="UP000018857"/>
    </source>
</evidence>
<organism evidence="3 4">
    <name type="scientific">Marinomonas profundimaris</name>
    <dbReference type="NCBI Taxonomy" id="1208321"/>
    <lineage>
        <taxon>Bacteria</taxon>
        <taxon>Pseudomonadati</taxon>
        <taxon>Pseudomonadota</taxon>
        <taxon>Gammaproteobacteria</taxon>
        <taxon>Oceanospirillales</taxon>
        <taxon>Oceanospirillaceae</taxon>
        <taxon>Marinomonas</taxon>
    </lineage>
</organism>
<keyword evidence="4" id="KW-1185">Reference proteome</keyword>
<dbReference type="AlphaFoldDB" id="W1RUE6"/>
<evidence type="ECO:0008006" key="5">
    <source>
        <dbReference type="Google" id="ProtNLM"/>
    </source>
</evidence>
<gene>
    <name evidence="3" type="ORF">D104_07835</name>
</gene>
<name>W1RUE6_9GAMM</name>
<dbReference type="EMBL" id="AYOZ01000012">
    <property type="protein sequence ID" value="ETI60831.1"/>
    <property type="molecule type" value="Genomic_DNA"/>
</dbReference>
<evidence type="ECO:0000313" key="3">
    <source>
        <dbReference type="EMBL" id="ETI60831.1"/>
    </source>
</evidence>
<reference evidence="3 4" key="1">
    <citation type="journal article" date="2014" name="Genome Announc.">
        <title>Draft Genome Sequence of Marinomonas sp. Strain D104, a Polycyclic Aromatic Hydrocarbon-Degrading Bacterium from the Deep-Sea Sediment of the Arctic Ocean.</title>
        <authorList>
            <person name="Dong C."/>
            <person name="Bai X."/>
            <person name="Lai Q."/>
            <person name="Xie Y."/>
            <person name="Chen X."/>
            <person name="Shao Z."/>
        </authorList>
    </citation>
    <scope>NUCLEOTIDE SEQUENCE [LARGE SCALE GENOMIC DNA]</scope>
    <source>
        <strain evidence="3 4">D104</strain>
    </source>
</reference>
<dbReference type="RefSeq" id="WP_024023708.1">
    <property type="nucleotide sequence ID" value="NZ_AYOZ01000012.1"/>
</dbReference>
<dbReference type="PATRIC" id="fig|1208321.3.peg.1549"/>
<feature type="signal peptide" evidence="2">
    <location>
        <begin position="1"/>
        <end position="20"/>
    </location>
</feature>
<feature type="transmembrane region" description="Helical" evidence="1">
    <location>
        <begin position="74"/>
        <end position="93"/>
    </location>
</feature>
<sequence length="113" mass="12935">MLYRLVLSVFLVFCLSTSIAATSASKEQQKLAQTVFELERNVAILQMSTLSLEDYQVIDEKMAQVLSLEYRVNFLGNLTFLLCMALVVFFFQLRKQNKRLLALEKSKGNTDES</sequence>